<dbReference type="KEGG" id="ssol:SULB_2263"/>
<evidence type="ECO:0000256" key="6">
    <source>
        <dbReference type="ARBA" id="ARBA00023136"/>
    </source>
</evidence>
<evidence type="ECO:0000313" key="23">
    <source>
        <dbReference type="Proteomes" id="UP000269431"/>
    </source>
</evidence>
<dbReference type="EMBL" id="CP033235">
    <property type="protein sequence ID" value="AZF68916.1"/>
    <property type="molecule type" value="Genomic_DNA"/>
</dbReference>
<reference evidence="19 20" key="1">
    <citation type="journal article" date="2015" name="Genome Announc.">
        <title>Complete Genome Sequence of Sulfolobus solfataricus Strain 98/2 and Evolved Derivatives.</title>
        <authorList>
            <person name="McCarthy S."/>
            <person name="Gradnigo J."/>
            <person name="Johnson T."/>
            <person name="Payne S."/>
            <person name="Lipzen A."/>
            <person name="Martin J."/>
            <person name="Schackwitz W."/>
            <person name="Moriyama E."/>
            <person name="Blum P."/>
        </authorList>
    </citation>
    <scope>NUCLEOTIDE SEQUENCE [LARGE SCALE GENOMIC DNA]</scope>
    <source>
        <strain evidence="19">98/2 SULC</strain>
        <strain evidence="9">SARC-B</strain>
        <strain evidence="10">SARC-C</strain>
        <strain evidence="11 21">SULA</strain>
        <strain evidence="20">SULB</strain>
    </source>
</reference>
<dbReference type="CDD" id="cd06261">
    <property type="entry name" value="TM_PBP2"/>
    <property type="match status" value="1"/>
</dbReference>
<evidence type="ECO:0000313" key="13">
    <source>
        <dbReference type="EMBL" id="AZF71536.1"/>
    </source>
</evidence>
<evidence type="ECO:0000256" key="4">
    <source>
        <dbReference type="ARBA" id="ARBA00022692"/>
    </source>
</evidence>
<dbReference type="KEGG" id="ssoa:SULA_2262"/>
<comment type="similarity">
    <text evidence="7">Belongs to the binding-protein-dependent transport system permease family.</text>
</comment>
<keyword evidence="3" id="KW-1003">Cell membrane</keyword>
<evidence type="ECO:0000259" key="8">
    <source>
        <dbReference type="PROSITE" id="PS50928"/>
    </source>
</evidence>
<evidence type="ECO:0000256" key="2">
    <source>
        <dbReference type="ARBA" id="ARBA00022448"/>
    </source>
</evidence>
<dbReference type="EMBL" id="CP033236">
    <property type="protein sequence ID" value="AZF71536.1"/>
    <property type="molecule type" value="Genomic_DNA"/>
</dbReference>
<evidence type="ECO:0000313" key="10">
    <source>
        <dbReference type="EMBL" id="AKA77132.1"/>
    </source>
</evidence>
<dbReference type="EMBL" id="CP011057">
    <property type="protein sequence ID" value="AKA79825.1"/>
    <property type="molecule type" value="Genomic_DNA"/>
</dbReference>
<dbReference type="Pfam" id="PF00528">
    <property type="entry name" value="BPD_transp_1"/>
    <property type="match status" value="1"/>
</dbReference>
<organism evidence="9 20">
    <name type="scientific">Saccharolobus solfataricus</name>
    <name type="common">Sulfolobus solfataricus</name>
    <dbReference type="NCBI Taxonomy" id="2287"/>
    <lineage>
        <taxon>Archaea</taxon>
        <taxon>Thermoproteota</taxon>
        <taxon>Thermoprotei</taxon>
        <taxon>Sulfolobales</taxon>
        <taxon>Sulfolobaceae</taxon>
        <taxon>Saccharolobus</taxon>
    </lineage>
</organism>
<name>A0A0E3K8U5_SACSO</name>
<evidence type="ECO:0000313" key="14">
    <source>
        <dbReference type="EMBL" id="AZF74156.1"/>
    </source>
</evidence>
<dbReference type="Gene3D" id="1.10.3720.10">
    <property type="entry name" value="MetI-like"/>
    <property type="match status" value="1"/>
</dbReference>
<evidence type="ECO:0000313" key="20">
    <source>
        <dbReference type="Proteomes" id="UP000033085"/>
    </source>
</evidence>
<dbReference type="EMBL" id="CP033237">
    <property type="protein sequence ID" value="AZF74156.1"/>
    <property type="molecule type" value="Genomic_DNA"/>
</dbReference>
<feature type="transmembrane region" description="Helical" evidence="7">
    <location>
        <begin position="128"/>
        <end position="148"/>
    </location>
</feature>
<evidence type="ECO:0000313" key="15">
    <source>
        <dbReference type="EMBL" id="AZF76779.1"/>
    </source>
</evidence>
<dbReference type="EMBL" id="CP033240">
    <property type="protein sequence ID" value="AZF81990.1"/>
    <property type="molecule type" value="Genomic_DNA"/>
</dbReference>
<reference evidence="9" key="3">
    <citation type="submission" date="2018-10" db="EMBL/GenBank/DDBJ databases">
        <authorList>
            <person name="McCarthy S."/>
            <person name="Gradnigo J."/>
            <person name="Johnson T."/>
            <person name="Payne S."/>
            <person name="Lipzen A."/>
            <person name="Schackwitz W."/>
            <person name="Martin J."/>
            <person name="Moriyama E."/>
            <person name="Blum P."/>
        </authorList>
    </citation>
    <scope>NUCLEOTIDE SEQUENCE</scope>
    <source>
        <strain evidence="9">SARC-B</strain>
        <strain evidence="10">SARC-C</strain>
        <strain evidence="11">SULA</strain>
    </source>
</reference>
<feature type="transmembrane region" description="Helical" evidence="7">
    <location>
        <begin position="272"/>
        <end position="294"/>
    </location>
</feature>
<keyword evidence="2 7" id="KW-0813">Transport</keyword>
<dbReference type="PANTHER" id="PTHR30465">
    <property type="entry name" value="INNER MEMBRANE ABC TRANSPORTER"/>
    <property type="match status" value="1"/>
</dbReference>
<evidence type="ECO:0000313" key="27">
    <source>
        <dbReference type="Proteomes" id="UP000278715"/>
    </source>
</evidence>
<dbReference type="Proteomes" id="UP000269431">
    <property type="component" value="Chromosome"/>
</dbReference>
<evidence type="ECO:0000313" key="19">
    <source>
        <dbReference type="Proteomes" id="UP000033057"/>
    </source>
</evidence>
<dbReference type="GO" id="GO:0005886">
    <property type="term" value="C:plasma membrane"/>
    <property type="evidence" value="ECO:0007669"/>
    <property type="project" value="UniProtKB-SubCell"/>
</dbReference>
<dbReference type="Proteomes" id="UP000273194">
    <property type="component" value="Chromosome"/>
</dbReference>
<dbReference type="EMBL" id="CP033238">
    <property type="protein sequence ID" value="AZF76779.1"/>
    <property type="molecule type" value="Genomic_DNA"/>
</dbReference>
<dbReference type="GeneID" id="44130208"/>
<evidence type="ECO:0000313" key="22">
    <source>
        <dbReference type="Proteomes" id="UP000267993"/>
    </source>
</evidence>
<evidence type="ECO:0000256" key="1">
    <source>
        <dbReference type="ARBA" id="ARBA00004651"/>
    </source>
</evidence>
<dbReference type="PATRIC" id="fig|2287.6.peg.2338"/>
<dbReference type="InterPro" id="IPR000515">
    <property type="entry name" value="MetI-like"/>
</dbReference>
<accession>A0A0E3K8U5</accession>
<evidence type="ECO:0000313" key="11">
    <source>
        <dbReference type="EMBL" id="AKA79825.1"/>
    </source>
</evidence>
<proteinExistence type="inferred from homology"/>
<dbReference type="Proteomes" id="UP000033057">
    <property type="component" value="Chromosome"/>
</dbReference>
<evidence type="ECO:0000313" key="26">
    <source>
        <dbReference type="Proteomes" id="UP000275843"/>
    </source>
</evidence>
<dbReference type="GO" id="GO:0055085">
    <property type="term" value="P:transmembrane transport"/>
    <property type="evidence" value="ECO:0007669"/>
    <property type="project" value="InterPro"/>
</dbReference>
<keyword evidence="4 7" id="KW-0812">Transmembrane</keyword>
<evidence type="ECO:0000313" key="24">
    <source>
        <dbReference type="Proteomes" id="UP000273194"/>
    </source>
</evidence>
<dbReference type="Proteomes" id="UP000275843">
    <property type="component" value="Chromosome"/>
</dbReference>
<feature type="transmembrane region" description="Helical" evidence="7">
    <location>
        <begin position="206"/>
        <end position="233"/>
    </location>
</feature>
<feature type="transmembrane region" description="Helical" evidence="7">
    <location>
        <begin position="314"/>
        <end position="340"/>
    </location>
</feature>
<evidence type="ECO:0000313" key="21">
    <source>
        <dbReference type="Proteomes" id="UP000033106"/>
    </source>
</evidence>
<dbReference type="Proteomes" id="UP000033106">
    <property type="component" value="Chromosome"/>
</dbReference>
<evidence type="ECO:0000256" key="3">
    <source>
        <dbReference type="ARBA" id="ARBA00022475"/>
    </source>
</evidence>
<evidence type="ECO:0000313" key="12">
    <source>
        <dbReference type="EMBL" id="AZF68916.1"/>
    </source>
</evidence>
<comment type="subcellular location">
    <subcellularLocation>
        <location evidence="1 7">Cell membrane</location>
        <topology evidence="1 7">Multi-pass membrane protein</topology>
    </subcellularLocation>
</comment>
<dbReference type="AlphaFoldDB" id="A0A0E3K8U5"/>
<dbReference type="Proteomes" id="UP000282269">
    <property type="component" value="Chromosome"/>
</dbReference>
<dbReference type="Proteomes" id="UP000267993">
    <property type="component" value="Chromosome"/>
</dbReference>
<evidence type="ECO:0000256" key="5">
    <source>
        <dbReference type="ARBA" id="ARBA00022989"/>
    </source>
</evidence>
<feature type="transmembrane region" description="Helical" evidence="7">
    <location>
        <begin position="160"/>
        <end position="186"/>
    </location>
</feature>
<dbReference type="SUPFAM" id="SSF161098">
    <property type="entry name" value="MetI-like"/>
    <property type="match status" value="1"/>
</dbReference>
<dbReference type="EMBL" id="CP011055">
    <property type="protein sequence ID" value="AKA74437.1"/>
    <property type="molecule type" value="Genomic_DNA"/>
</dbReference>
<dbReference type="KEGG" id="ssof:SULC_2260"/>
<keyword evidence="6 7" id="KW-0472">Membrane</keyword>
<dbReference type="PROSITE" id="PS50928">
    <property type="entry name" value="ABC_TM1"/>
    <property type="match status" value="1"/>
</dbReference>
<feature type="transmembrane region" description="Helical" evidence="7">
    <location>
        <begin position="12"/>
        <end position="33"/>
    </location>
</feature>
<feature type="domain" description="ABC transmembrane type-1" evidence="8">
    <location>
        <begin position="124"/>
        <end position="337"/>
    </location>
</feature>
<sequence>MGFTTYMIKKVLIYFSVLLATLTILYIFTFPILQEVIAKSINFQVAQFSQTLFKNAHNLNSTQIQIAVEKYRESLIAAYGLNQPIIDKYFIQMYNLMRFDFGTAYFLQAPSGSREVSSIIAYYLPNTILLFTTATIVFIVAGTIIGLLSAKSKFWEKVIAIIAVIHSSIPTWWLGFVLIAALAYAVKVFPPGGMTSVPPPKNPFDYGISVLYHMALPLITIFIVNVGGFAYIVRSLVTSIMKEDFVITAKARGLPASRILYRHVLRSASPSIATQAILALAGSLGGSLTTEVVFEWPGVGLLTYVAITLNDLPVILGITYVLTIVLLLGLFLGELVYGLLDPRIKVGE</sequence>
<dbReference type="EMBL" id="CP011056">
    <property type="protein sequence ID" value="AKA77132.1"/>
    <property type="molecule type" value="Genomic_DNA"/>
</dbReference>
<evidence type="ECO:0000313" key="25">
    <source>
        <dbReference type="Proteomes" id="UP000273443"/>
    </source>
</evidence>
<dbReference type="Proteomes" id="UP000278715">
    <property type="component" value="Chromosome"/>
</dbReference>
<dbReference type="EMBL" id="CP033239">
    <property type="protein sequence ID" value="AZF79386.1"/>
    <property type="molecule type" value="Genomic_DNA"/>
</dbReference>
<reference evidence="22 23" key="2">
    <citation type="journal article" date="2018" name="Proc. Natl. Acad. Sci. U.S.A.">
        <title>Nonmutational mechanism of inheritance in the Archaeon Sulfolobus solfataricus.</title>
        <authorList>
            <person name="Payne S."/>
            <person name="McCarthy S."/>
            <person name="Johnson T."/>
            <person name="North E."/>
            <person name="Blum P."/>
        </authorList>
    </citation>
    <scope>NUCLEOTIDE SEQUENCE [LARGE SCALE GENOMIC DNA]</scope>
    <source>
        <strain evidence="13 22">SARC-H</strain>
        <strain evidence="14 26">SARC-I</strain>
        <strain evidence="16 27">SARC-N</strain>
        <strain evidence="17 28">SARC-O</strain>
        <strain evidence="18 23">SUL120</strain>
        <strain evidence="12 24">SULG</strain>
        <strain evidence="15 25">SULM</strain>
    </source>
</reference>
<dbReference type="RefSeq" id="WP_009990033.1">
    <property type="nucleotide sequence ID" value="NZ_CP011055.2"/>
</dbReference>
<dbReference type="EMBL" id="CP033241">
    <property type="protein sequence ID" value="AZF84573.1"/>
    <property type="molecule type" value="Genomic_DNA"/>
</dbReference>
<evidence type="ECO:0000313" key="28">
    <source>
        <dbReference type="Proteomes" id="UP000282269"/>
    </source>
</evidence>
<evidence type="ECO:0000313" key="18">
    <source>
        <dbReference type="EMBL" id="AZF84573.1"/>
    </source>
</evidence>
<evidence type="ECO:0000313" key="16">
    <source>
        <dbReference type="EMBL" id="AZF79386.1"/>
    </source>
</evidence>
<dbReference type="PANTHER" id="PTHR30465:SF45">
    <property type="entry name" value="BINDING-PROTEIN-DEPENDENT TRANSPORT SYSTEMS INNER MEMBRANE COMPONENT"/>
    <property type="match status" value="1"/>
</dbReference>
<evidence type="ECO:0000313" key="9">
    <source>
        <dbReference type="EMBL" id="AKA74437.1"/>
    </source>
</evidence>
<protein>
    <submittedName>
        <fullName evidence="9">ABC transporter permease</fullName>
    </submittedName>
</protein>
<evidence type="ECO:0000313" key="17">
    <source>
        <dbReference type="EMBL" id="AZF81990.1"/>
    </source>
</evidence>
<dbReference type="Proteomes" id="UP000273443">
    <property type="component" value="Chromosome"/>
</dbReference>
<dbReference type="InterPro" id="IPR035906">
    <property type="entry name" value="MetI-like_sf"/>
</dbReference>
<evidence type="ECO:0000256" key="7">
    <source>
        <dbReference type="RuleBase" id="RU363032"/>
    </source>
</evidence>
<keyword evidence="5 7" id="KW-1133">Transmembrane helix</keyword>
<dbReference type="Proteomes" id="UP000033085">
    <property type="component" value="Chromosome"/>
</dbReference>
<gene>
    <name evidence="11" type="ORF">SULA_2262</name>
    <name evidence="9" type="ORF">SULB_2263</name>
    <name evidence="10" type="ORF">SULC_2260</name>
    <name evidence="12" type="ORF">SULG_11430</name>
    <name evidence="13" type="ORF">SULH_11430</name>
    <name evidence="14" type="ORF">SULI_11430</name>
    <name evidence="15" type="ORF">SULM_11420</name>
    <name evidence="16" type="ORF">SULN_11420</name>
    <name evidence="17" type="ORF">SULO_11430</name>
    <name evidence="18" type="ORF">SULZ_11425</name>
</gene>